<keyword evidence="1" id="KW-0732">Signal</keyword>
<evidence type="ECO:0000256" key="1">
    <source>
        <dbReference type="SAM" id="SignalP"/>
    </source>
</evidence>
<comment type="caution">
    <text evidence="2">The sequence shown here is derived from an EMBL/GenBank/DDBJ whole genome shotgun (WGS) entry which is preliminary data.</text>
</comment>
<dbReference type="RefSeq" id="WP_188417786.1">
    <property type="nucleotide sequence ID" value="NZ_BMDO01000008.1"/>
</dbReference>
<accession>A0A917JBQ0</accession>
<sequence length="131" mass="15269">MVKNWIHILLSFWLINSVTYFHASSPADFANSEHSASAQDTCVKVNTWADCIIQSFVDNDDDAATKFHRIKHQRRYVRSRSANNNVFVPAPNFYFYYQHLKNAILAKVNHYSIGIALLPSYYNFLFRLCPF</sequence>
<feature type="chain" id="PRO_5036811321" evidence="1">
    <location>
        <begin position="24"/>
        <end position="131"/>
    </location>
</feature>
<name>A0A917JBQ0_9SPHI</name>
<gene>
    <name evidence="2" type="ORF">GCM10011425_28840</name>
</gene>
<dbReference type="Proteomes" id="UP000662074">
    <property type="component" value="Unassembled WGS sequence"/>
</dbReference>
<dbReference type="AlphaFoldDB" id="A0A917JBQ0"/>
<protein>
    <submittedName>
        <fullName evidence="2">Uncharacterized protein</fullName>
    </submittedName>
</protein>
<evidence type="ECO:0000313" key="2">
    <source>
        <dbReference type="EMBL" id="GGI51672.1"/>
    </source>
</evidence>
<reference evidence="2" key="2">
    <citation type="submission" date="2020-09" db="EMBL/GenBank/DDBJ databases">
        <authorList>
            <person name="Sun Q."/>
            <person name="Sedlacek I."/>
        </authorList>
    </citation>
    <scope>NUCLEOTIDE SEQUENCE</scope>
    <source>
        <strain evidence="2">CCM 8711</strain>
    </source>
</reference>
<proteinExistence type="predicted"/>
<organism evidence="2 3">
    <name type="scientific">Mucilaginibacter galii</name>
    <dbReference type="NCBI Taxonomy" id="2005073"/>
    <lineage>
        <taxon>Bacteria</taxon>
        <taxon>Pseudomonadati</taxon>
        <taxon>Bacteroidota</taxon>
        <taxon>Sphingobacteriia</taxon>
        <taxon>Sphingobacteriales</taxon>
        <taxon>Sphingobacteriaceae</taxon>
        <taxon>Mucilaginibacter</taxon>
    </lineage>
</organism>
<dbReference type="EMBL" id="BMDO01000008">
    <property type="protein sequence ID" value="GGI51672.1"/>
    <property type="molecule type" value="Genomic_DNA"/>
</dbReference>
<keyword evidence="3" id="KW-1185">Reference proteome</keyword>
<reference evidence="2" key="1">
    <citation type="journal article" date="2014" name="Int. J. Syst. Evol. Microbiol.">
        <title>Complete genome sequence of Corynebacterium casei LMG S-19264T (=DSM 44701T), isolated from a smear-ripened cheese.</title>
        <authorList>
            <consortium name="US DOE Joint Genome Institute (JGI-PGF)"/>
            <person name="Walter F."/>
            <person name="Albersmeier A."/>
            <person name="Kalinowski J."/>
            <person name="Ruckert C."/>
        </authorList>
    </citation>
    <scope>NUCLEOTIDE SEQUENCE</scope>
    <source>
        <strain evidence="2">CCM 8711</strain>
    </source>
</reference>
<evidence type="ECO:0000313" key="3">
    <source>
        <dbReference type="Proteomes" id="UP000662074"/>
    </source>
</evidence>
<feature type="signal peptide" evidence="1">
    <location>
        <begin position="1"/>
        <end position="23"/>
    </location>
</feature>